<dbReference type="GO" id="GO:0009166">
    <property type="term" value="P:nucleotide catabolic process"/>
    <property type="evidence" value="ECO:0007669"/>
    <property type="project" value="InterPro"/>
</dbReference>
<dbReference type="GO" id="GO:0008768">
    <property type="term" value="F:UDP-sugar diphosphatase activity"/>
    <property type="evidence" value="ECO:0007669"/>
    <property type="project" value="TreeGrafter"/>
</dbReference>
<dbReference type="InterPro" id="IPR029052">
    <property type="entry name" value="Metallo-depent_PP-like"/>
</dbReference>
<dbReference type="Pfam" id="PF00149">
    <property type="entry name" value="Metallophos"/>
    <property type="match status" value="1"/>
</dbReference>
<feature type="signal peptide" evidence="5">
    <location>
        <begin position="1"/>
        <end position="26"/>
    </location>
</feature>
<dbReference type="PANTHER" id="PTHR11575">
    <property type="entry name" value="5'-NUCLEOTIDASE-RELATED"/>
    <property type="match status" value="1"/>
</dbReference>
<keyword evidence="3 5" id="KW-0732">Signal</keyword>
<evidence type="ECO:0000256" key="2">
    <source>
        <dbReference type="ARBA" id="ARBA00022723"/>
    </source>
</evidence>
<dbReference type="PRINTS" id="PR01607">
    <property type="entry name" value="APYRASEFAMLY"/>
</dbReference>
<feature type="domain" description="Calcineurin-like phosphoesterase" evidence="6">
    <location>
        <begin position="44"/>
        <end position="259"/>
    </location>
</feature>
<evidence type="ECO:0000256" key="4">
    <source>
        <dbReference type="ARBA" id="ARBA00022741"/>
    </source>
</evidence>
<dbReference type="InterPro" id="IPR008334">
    <property type="entry name" value="5'-Nucleotdase_C"/>
</dbReference>
<name>A0AAV4F381_9GAST</name>
<organism evidence="8 9">
    <name type="scientific">Elysia marginata</name>
    <dbReference type="NCBI Taxonomy" id="1093978"/>
    <lineage>
        <taxon>Eukaryota</taxon>
        <taxon>Metazoa</taxon>
        <taxon>Spiralia</taxon>
        <taxon>Lophotrochozoa</taxon>
        <taxon>Mollusca</taxon>
        <taxon>Gastropoda</taxon>
        <taxon>Heterobranchia</taxon>
        <taxon>Euthyneura</taxon>
        <taxon>Panpulmonata</taxon>
        <taxon>Sacoglossa</taxon>
        <taxon>Placobranchoidea</taxon>
        <taxon>Plakobranchidae</taxon>
        <taxon>Elysia</taxon>
    </lineage>
</organism>
<sequence length="462" mass="50859">MTPHPFAKRISVSLALLLSMALTACSFLNGGNEQNHHSNVWHLTVLHTNDHHGHFWRNGNGEWGMAARKTLIDRIRAEVTESGGHVLLLSGGDINTGVPESDLQDAVPDFKGMNLLGYDAMAVGNHEFDNPMSVLRMQEHIATFPFLAANIRDEATGERLFKPYTIFTLEGLRIAVLGLTTDDTQKIGNQENIQGIVFTRPEVEAKALIPVLRKQADVVIATTHMGHYKNGQHGSNAPGDVTLARNVRGIDLIVGGHTQNPLFEPDRENGTWILQAQDWGRYVGRADFEYRDGQLKLLNYQLIPVNHTQSVMNADGDKVRKPVGDIIPENPAMLALLAPYQKKGEAEVLQPVGYTNGRLMGERSEVRFGYTNLGRLIALAQMEMVDADMAVVSAGGIRASIQKGEITYRDILSVQPFGNGIAPALLMFVCSSDRDVAVAMQGRRPCQSGRKMGINKAGRHRY</sequence>
<dbReference type="NCBIfam" id="NF007109">
    <property type="entry name" value="PRK09558.1"/>
    <property type="match status" value="1"/>
</dbReference>
<accession>A0AAV4F381</accession>
<evidence type="ECO:0000256" key="5">
    <source>
        <dbReference type="RuleBase" id="RU362119"/>
    </source>
</evidence>
<comment type="caution">
    <text evidence="8">The sequence shown here is derived from an EMBL/GenBank/DDBJ whole genome shotgun (WGS) entry which is preliminary data.</text>
</comment>
<dbReference type="GO" id="GO:0008253">
    <property type="term" value="F:5'-nucleotidase activity"/>
    <property type="evidence" value="ECO:0007669"/>
    <property type="project" value="TreeGrafter"/>
</dbReference>
<evidence type="ECO:0000313" key="9">
    <source>
        <dbReference type="Proteomes" id="UP000762676"/>
    </source>
</evidence>
<dbReference type="InterPro" id="IPR004843">
    <property type="entry name" value="Calcineurin-like_PHP"/>
</dbReference>
<reference evidence="8 9" key="1">
    <citation type="journal article" date="2021" name="Elife">
        <title>Chloroplast acquisition without the gene transfer in kleptoplastic sea slugs, Plakobranchus ocellatus.</title>
        <authorList>
            <person name="Maeda T."/>
            <person name="Takahashi S."/>
            <person name="Yoshida T."/>
            <person name="Shimamura S."/>
            <person name="Takaki Y."/>
            <person name="Nagai Y."/>
            <person name="Toyoda A."/>
            <person name="Suzuki Y."/>
            <person name="Arimoto A."/>
            <person name="Ishii H."/>
            <person name="Satoh N."/>
            <person name="Nishiyama T."/>
            <person name="Hasebe M."/>
            <person name="Maruyama T."/>
            <person name="Minagawa J."/>
            <person name="Obokata J."/>
            <person name="Shigenobu S."/>
        </authorList>
    </citation>
    <scope>NUCLEOTIDE SEQUENCE [LARGE SCALE GENOMIC DNA]</scope>
</reference>
<dbReference type="PANTHER" id="PTHR11575:SF46">
    <property type="entry name" value="PROTEIN USHA"/>
    <property type="match status" value="1"/>
</dbReference>
<comment type="similarity">
    <text evidence="1 5">Belongs to the 5'-nucleotidase family.</text>
</comment>
<evidence type="ECO:0000259" key="6">
    <source>
        <dbReference type="Pfam" id="PF00149"/>
    </source>
</evidence>
<feature type="chain" id="PRO_5043086228" evidence="5">
    <location>
        <begin position="27"/>
        <end position="462"/>
    </location>
</feature>
<dbReference type="Proteomes" id="UP000762676">
    <property type="component" value="Unassembled WGS sequence"/>
</dbReference>
<evidence type="ECO:0000313" key="8">
    <source>
        <dbReference type="EMBL" id="GFR67158.1"/>
    </source>
</evidence>
<dbReference type="EMBL" id="BMAT01007584">
    <property type="protein sequence ID" value="GFR67158.1"/>
    <property type="molecule type" value="Genomic_DNA"/>
</dbReference>
<proteinExistence type="inferred from homology"/>
<keyword evidence="4 5" id="KW-0547">Nucleotide-binding</keyword>
<dbReference type="InterPro" id="IPR006146">
    <property type="entry name" value="5'-Nucleotdase_CS"/>
</dbReference>
<evidence type="ECO:0000256" key="3">
    <source>
        <dbReference type="ARBA" id="ARBA00022729"/>
    </source>
</evidence>
<dbReference type="GO" id="GO:0000166">
    <property type="term" value="F:nucleotide binding"/>
    <property type="evidence" value="ECO:0007669"/>
    <property type="project" value="UniProtKB-KW"/>
</dbReference>
<dbReference type="Pfam" id="PF02872">
    <property type="entry name" value="5_nucleotid_C"/>
    <property type="match status" value="1"/>
</dbReference>
<gene>
    <name evidence="8" type="ORF">ElyMa_003698700</name>
</gene>
<keyword evidence="9" id="KW-1185">Reference proteome</keyword>
<dbReference type="PROSITE" id="PS00786">
    <property type="entry name" value="5_NUCLEOTIDASE_2"/>
    <property type="match status" value="1"/>
</dbReference>
<dbReference type="Gene3D" id="3.60.21.10">
    <property type="match status" value="1"/>
</dbReference>
<evidence type="ECO:0000256" key="1">
    <source>
        <dbReference type="ARBA" id="ARBA00006654"/>
    </source>
</evidence>
<dbReference type="PROSITE" id="PS00785">
    <property type="entry name" value="5_NUCLEOTIDASE_1"/>
    <property type="match status" value="1"/>
</dbReference>
<dbReference type="GO" id="GO:0046872">
    <property type="term" value="F:metal ion binding"/>
    <property type="evidence" value="ECO:0007669"/>
    <property type="project" value="UniProtKB-KW"/>
</dbReference>
<dbReference type="InterPro" id="IPR036907">
    <property type="entry name" value="5'-Nucleotdase_C_sf"/>
</dbReference>
<feature type="domain" description="5'-Nucleotidase C-terminal" evidence="7">
    <location>
        <begin position="352"/>
        <end position="421"/>
    </location>
</feature>
<keyword evidence="2" id="KW-0479">Metal-binding</keyword>
<protein>
    <submittedName>
        <fullName evidence="8">UDP-sugar hydrolase/5'-nucleotidase</fullName>
    </submittedName>
</protein>
<evidence type="ECO:0000259" key="7">
    <source>
        <dbReference type="Pfam" id="PF02872"/>
    </source>
</evidence>
<dbReference type="SUPFAM" id="SSF56300">
    <property type="entry name" value="Metallo-dependent phosphatases"/>
    <property type="match status" value="1"/>
</dbReference>
<dbReference type="InterPro" id="IPR006179">
    <property type="entry name" value="5_nucleotidase/apyrase"/>
</dbReference>
<keyword evidence="5 8" id="KW-0378">Hydrolase</keyword>
<dbReference type="Gene3D" id="3.90.780.10">
    <property type="entry name" value="5'-Nucleotidase, C-terminal domain"/>
    <property type="match status" value="1"/>
</dbReference>
<dbReference type="SUPFAM" id="SSF55816">
    <property type="entry name" value="5'-nucleotidase (syn. UDP-sugar hydrolase), C-terminal domain"/>
    <property type="match status" value="1"/>
</dbReference>
<dbReference type="AlphaFoldDB" id="A0AAV4F381"/>